<dbReference type="RefSeq" id="WP_204734853.1">
    <property type="nucleotide sequence ID" value="NZ_JAVDWE010000012.1"/>
</dbReference>
<proteinExistence type="predicted"/>
<comment type="caution">
    <text evidence="2">The sequence shown here is derived from an EMBL/GenBank/DDBJ whole genome shotgun (WGS) entry which is preliminary data.</text>
</comment>
<feature type="region of interest" description="Disordered" evidence="1">
    <location>
        <begin position="1"/>
        <end position="57"/>
    </location>
</feature>
<dbReference type="Proteomes" id="UP001265550">
    <property type="component" value="Unassembled WGS sequence"/>
</dbReference>
<sequence>MFTPQRLFRPEHHAPGAQPFRGGPLRRRQQSMSREQPDDTPRDQRIPRAQLGSRQMC</sequence>
<evidence type="ECO:0000313" key="2">
    <source>
        <dbReference type="EMBL" id="MDR7096068.1"/>
    </source>
</evidence>
<dbReference type="EMBL" id="JAVDWE010000012">
    <property type="protein sequence ID" value="MDR7096068.1"/>
    <property type="molecule type" value="Genomic_DNA"/>
</dbReference>
<protein>
    <submittedName>
        <fullName evidence="2">Uncharacterized protein</fullName>
    </submittedName>
</protein>
<keyword evidence="3" id="KW-1185">Reference proteome</keyword>
<name>A0ABU1VFI0_9BURK</name>
<feature type="compositionally biased region" description="Basic and acidic residues" evidence="1">
    <location>
        <begin position="35"/>
        <end position="46"/>
    </location>
</feature>
<evidence type="ECO:0000313" key="3">
    <source>
        <dbReference type="Proteomes" id="UP001265550"/>
    </source>
</evidence>
<gene>
    <name evidence="2" type="ORF">J2X09_003823</name>
</gene>
<accession>A0ABU1VFI0</accession>
<reference evidence="2 3" key="1">
    <citation type="submission" date="2023-07" db="EMBL/GenBank/DDBJ databases">
        <title>Sorghum-associated microbial communities from plants grown in Nebraska, USA.</title>
        <authorList>
            <person name="Schachtman D."/>
        </authorList>
    </citation>
    <scope>NUCLEOTIDE SEQUENCE [LARGE SCALE GENOMIC DNA]</scope>
    <source>
        <strain evidence="2 3">BE240</strain>
    </source>
</reference>
<evidence type="ECO:0000256" key="1">
    <source>
        <dbReference type="SAM" id="MobiDB-lite"/>
    </source>
</evidence>
<organism evidence="2 3">
    <name type="scientific">Hydrogenophaga laconesensis</name>
    <dbReference type="NCBI Taxonomy" id="1805971"/>
    <lineage>
        <taxon>Bacteria</taxon>
        <taxon>Pseudomonadati</taxon>
        <taxon>Pseudomonadota</taxon>
        <taxon>Betaproteobacteria</taxon>
        <taxon>Burkholderiales</taxon>
        <taxon>Comamonadaceae</taxon>
        <taxon>Hydrogenophaga</taxon>
    </lineage>
</organism>